<keyword evidence="2" id="KW-1185">Reference proteome</keyword>
<reference evidence="1 2" key="1">
    <citation type="submission" date="2016-10" db="EMBL/GenBank/DDBJ databases">
        <authorList>
            <person name="de Groot N.N."/>
        </authorList>
    </citation>
    <scope>NUCLEOTIDE SEQUENCE [LARGE SCALE GENOMIC DNA]</scope>
    <source>
        <strain evidence="1 2">A52C2</strain>
    </source>
</reference>
<dbReference type="InterPro" id="IPR008767">
    <property type="entry name" value="Phage_SPP1_head-tail_adaptor"/>
</dbReference>
<protein>
    <submittedName>
        <fullName evidence="1">Phage head-tail adaptor, putative, SPP1 family</fullName>
    </submittedName>
</protein>
<dbReference type="Gene3D" id="2.40.10.270">
    <property type="entry name" value="Bacteriophage SPP1 head-tail adaptor protein"/>
    <property type="match status" value="1"/>
</dbReference>
<gene>
    <name evidence="1" type="ORF">SAMN05216548_1048</name>
</gene>
<accession>A0A1H9F6T4</accession>
<dbReference type="AlphaFoldDB" id="A0A1H9F6T4"/>
<organism evidence="1 2">
    <name type="scientific">Faunimonas pinastri</name>
    <dbReference type="NCBI Taxonomy" id="1855383"/>
    <lineage>
        <taxon>Bacteria</taxon>
        <taxon>Pseudomonadati</taxon>
        <taxon>Pseudomonadota</taxon>
        <taxon>Alphaproteobacteria</taxon>
        <taxon>Hyphomicrobiales</taxon>
        <taxon>Afifellaceae</taxon>
        <taxon>Faunimonas</taxon>
    </lineage>
</organism>
<dbReference type="EMBL" id="FOFG01000004">
    <property type="protein sequence ID" value="SEQ33143.1"/>
    <property type="molecule type" value="Genomic_DNA"/>
</dbReference>
<dbReference type="NCBIfam" id="TIGR01563">
    <property type="entry name" value="gp16_SPP1"/>
    <property type="match status" value="1"/>
</dbReference>
<evidence type="ECO:0000313" key="1">
    <source>
        <dbReference type="EMBL" id="SEQ33143.1"/>
    </source>
</evidence>
<dbReference type="Proteomes" id="UP000199647">
    <property type="component" value="Unassembled WGS sequence"/>
</dbReference>
<dbReference type="RefSeq" id="WP_092495898.1">
    <property type="nucleotide sequence ID" value="NZ_FOFG01000004.1"/>
</dbReference>
<dbReference type="InterPro" id="IPR038666">
    <property type="entry name" value="SSP1_head-tail_sf"/>
</dbReference>
<name>A0A1H9F6T4_9HYPH</name>
<dbReference type="STRING" id="1855383.SAMN05216548_1048"/>
<dbReference type="OrthoDB" id="7997871at2"/>
<sequence length="117" mass="13289">MPITSGQLRERVRLERRTPQKDGFGNSVSAWQAQFERRAAVQMMRGGEEVLASRLEGVQPATIVLRFDEKTRAITADWRAIHLRDDGSEREFAIQTAEDMEGRRQWITLTCKAGVAS</sequence>
<proteinExistence type="predicted"/>
<evidence type="ECO:0000313" key="2">
    <source>
        <dbReference type="Proteomes" id="UP000199647"/>
    </source>
</evidence>
<dbReference type="Pfam" id="PF05521">
    <property type="entry name" value="Phage_HCP"/>
    <property type="match status" value="1"/>
</dbReference>